<dbReference type="Pfam" id="PF04471">
    <property type="entry name" value="Mrr_cat"/>
    <property type="match status" value="1"/>
</dbReference>
<dbReference type="Gene3D" id="3.40.50.300">
    <property type="entry name" value="P-loop containing nucleotide triphosphate hydrolases"/>
    <property type="match status" value="1"/>
</dbReference>
<keyword evidence="3" id="KW-0255">Endonuclease</keyword>
<dbReference type="Proteomes" id="UP001158730">
    <property type="component" value="Unassembled WGS sequence"/>
</dbReference>
<reference evidence="3" key="1">
    <citation type="submission" date="2022-09" db="EMBL/GenBank/DDBJ databases">
        <title>Intensive care unit water sources are persistently colonized with multi-drug resistant bacteria and are the site of extensive horizontal gene transfer of antibiotic resistance genes.</title>
        <authorList>
            <person name="Diorio-Toth L."/>
        </authorList>
    </citation>
    <scope>NUCLEOTIDE SEQUENCE</scope>
    <source>
        <strain evidence="3">GD03990</strain>
    </source>
</reference>
<dbReference type="InterPro" id="IPR049052">
    <property type="entry name" value="nSTAND1"/>
</dbReference>
<protein>
    <submittedName>
        <fullName evidence="3">Restriction endonuclease</fullName>
        <ecNumber evidence="3">3.1.21.-</ecNumber>
    </submittedName>
</protein>
<dbReference type="RefSeq" id="WP_280055424.1">
    <property type="nucleotide sequence ID" value="NZ_JAOBYN010000033.1"/>
</dbReference>
<dbReference type="InterPro" id="IPR007560">
    <property type="entry name" value="Restrct_endonuc_IV_Mrr"/>
</dbReference>
<dbReference type="SUPFAM" id="SSF52980">
    <property type="entry name" value="Restriction endonuclease-like"/>
    <property type="match status" value="1"/>
</dbReference>
<proteinExistence type="predicted"/>
<feature type="domain" description="Restriction endonuclease type IV Mrr" evidence="1">
    <location>
        <begin position="22"/>
        <end position="112"/>
    </location>
</feature>
<gene>
    <name evidence="3" type="ORF">N5C05_21210</name>
</gene>
<dbReference type="InterPro" id="IPR011335">
    <property type="entry name" value="Restrct_endonuc-II-like"/>
</dbReference>
<evidence type="ECO:0000313" key="4">
    <source>
        <dbReference type="Proteomes" id="UP001158730"/>
    </source>
</evidence>
<dbReference type="EMBL" id="JAOBYN010000033">
    <property type="protein sequence ID" value="MDH1057262.1"/>
    <property type="molecule type" value="Genomic_DNA"/>
</dbReference>
<keyword evidence="3" id="KW-0540">Nuclease</keyword>
<organism evidence="3 4">
    <name type="scientific">Aquipseudomonas alcaligenes</name>
    <name type="common">Pseudomonas alcaligenes</name>
    <dbReference type="NCBI Taxonomy" id="43263"/>
    <lineage>
        <taxon>Bacteria</taxon>
        <taxon>Pseudomonadati</taxon>
        <taxon>Pseudomonadota</taxon>
        <taxon>Gammaproteobacteria</taxon>
        <taxon>Pseudomonadales</taxon>
        <taxon>Pseudomonadaceae</taxon>
        <taxon>Aquipseudomonas</taxon>
    </lineage>
</organism>
<keyword evidence="3" id="KW-0378">Hydrolase</keyword>
<sequence length="909" mass="101954">MALNYQIEVAVAPETTTTARGRILEKFARKFLETQNYRVQEEVRLTASEVDLLGTEDTTAERIFVECKAHRSTISSEVLHKLLGNVYFKGYSSGWLLSTFALGKDAKGFEDEWNQKPPEERRKLRIYPPERLIERLVKAQIIVDAASLQIDRDKFRVGNDAFLLLTQDGEFWAVPVLDPDSGIRSAALLFQADTGKQVTHQAALDRIAKTDTTLSLPWIAGGIESQAFAAAKLHADLESIVRVPVADHWADYRPARPEDFVGRENVQATVFQFLDSVRNQATTTRLIALKGPSGWGKSSSVLKIASRASNVRNKGKYFVFTVDSRAATTSRFPELAVVTAVKAAVSSGFIRSDRSLEFGGPTSLFSNPAMQGLAEDLQSEEKVLCVFFDQFEELLYKADLVDVFAEMRRLCAAVEEAQANLVIGFSWKTDGVIPTEHNAYHMWHSLSDRRFEIELSPFTEREVGLAINRFSKELGNPVIPQLRRLLQDHCQGFPWLLKKLCIHILELSKGGIEQLDILNRSMNIQSLFKKDLENLSPAELACIKQIAQESPAEFFKVAQNFGDEIVSRLIDKRLVIRSGTRLTIYWDIFRDYILTEKIPYIPVTYVPQANFNRYANALAFMVDKTELTYAELGAHMHLSTGATDNLVRDLANVGHVEAYRKETRIVPLFNDEQQAIQIAFSFWQTHDIVRRLNAMVSEEGSLSEDEFEQIYRSANKRTELGDSTLHSYSVRVLGWLRGLGVIAQIGGTLVLRDLAKSTFQSLEELSTQRLPTSDFFLGEAPPSKVIDGFKTLCGAPTTRASMELQHGRNTCYALIKLGLMWPDGASRLNTSISDAQKIVALRARATTTIGASTEVLRKKGSMSGLELGKELSERFGVRWSEGSQRRYGTALRQWAEWAEAVRSGVDIPT</sequence>
<name>A0AA42N6P6_AQUAC</name>
<dbReference type="GO" id="GO:0009307">
    <property type="term" value="P:DNA restriction-modification system"/>
    <property type="evidence" value="ECO:0007669"/>
    <property type="project" value="InterPro"/>
</dbReference>
<dbReference type="GO" id="GO:0004519">
    <property type="term" value="F:endonuclease activity"/>
    <property type="evidence" value="ECO:0007669"/>
    <property type="project" value="UniProtKB-KW"/>
</dbReference>
<dbReference type="AlphaFoldDB" id="A0AA42N6P6"/>
<feature type="domain" description="Novel STAND NTPase 1" evidence="2">
    <location>
        <begin position="251"/>
        <end position="485"/>
    </location>
</feature>
<evidence type="ECO:0000259" key="1">
    <source>
        <dbReference type="Pfam" id="PF04471"/>
    </source>
</evidence>
<accession>A0AA42N6P6</accession>
<dbReference type="GO" id="GO:0016787">
    <property type="term" value="F:hydrolase activity"/>
    <property type="evidence" value="ECO:0007669"/>
    <property type="project" value="UniProtKB-KW"/>
</dbReference>
<dbReference type="Pfam" id="PF20703">
    <property type="entry name" value="nSTAND1"/>
    <property type="match status" value="1"/>
</dbReference>
<dbReference type="SUPFAM" id="SSF52540">
    <property type="entry name" value="P-loop containing nucleoside triphosphate hydrolases"/>
    <property type="match status" value="1"/>
</dbReference>
<dbReference type="InterPro" id="IPR027417">
    <property type="entry name" value="P-loop_NTPase"/>
</dbReference>
<comment type="caution">
    <text evidence="3">The sequence shown here is derived from an EMBL/GenBank/DDBJ whole genome shotgun (WGS) entry which is preliminary data.</text>
</comment>
<evidence type="ECO:0000259" key="2">
    <source>
        <dbReference type="Pfam" id="PF20703"/>
    </source>
</evidence>
<dbReference type="EC" id="3.1.21.-" evidence="3"/>
<evidence type="ECO:0000313" key="3">
    <source>
        <dbReference type="EMBL" id="MDH1057262.1"/>
    </source>
</evidence>
<dbReference type="GO" id="GO:0003677">
    <property type="term" value="F:DNA binding"/>
    <property type="evidence" value="ECO:0007669"/>
    <property type="project" value="InterPro"/>
</dbReference>